<feature type="region of interest" description="Disordered" evidence="1">
    <location>
        <begin position="202"/>
        <end position="225"/>
    </location>
</feature>
<evidence type="ECO:0000256" key="1">
    <source>
        <dbReference type="SAM" id="MobiDB-lite"/>
    </source>
</evidence>
<dbReference type="PANTHER" id="PTHR31435">
    <property type="entry name" value="PROTEIN NATD1"/>
    <property type="match status" value="1"/>
</dbReference>
<evidence type="ECO:0000259" key="2">
    <source>
        <dbReference type="PROSITE" id="PS51729"/>
    </source>
</evidence>
<accession>A0AB38YG95</accession>
<sequence>MAVSDSGTNLDLQWDIKLPREKSYEFVMRFEGKLCVYSPSVEQLYTNYSLNFTNNNSRIVVIPDRFAYHDTFNRVPAESVETTPMMVVPGELIGKPGLQLVKRDTNGGIGQQSTPFRQALAKMLSRQSDDKALLPVIVKGDLREFGAEFPCLHLHKITLDKAGSMSDYNRQSMRKAIFAKLALLHAEEMALTKQQAKLTVVTTPAPSPGTPMNARQTTTDTTCEHEPQQQRFVIRLPEGEAVLEYQLTDDAVDFSRTYVPQALRNRGLAEKLVRAGLAWARSEDLTMTASCWYVDKWLQRGASN</sequence>
<dbReference type="PANTHER" id="PTHR31435:SF9">
    <property type="entry name" value="PROTEIN NATD1"/>
    <property type="match status" value="1"/>
</dbReference>
<dbReference type="AlphaFoldDB" id="A0AB38YG95"/>
<protein>
    <submittedName>
        <fullName evidence="3">N-acetyltransferase</fullName>
    </submittedName>
</protein>
<dbReference type="PROSITE" id="PS51729">
    <property type="entry name" value="GNAT_YJDJ"/>
    <property type="match status" value="1"/>
</dbReference>
<dbReference type="SUPFAM" id="SSF55729">
    <property type="entry name" value="Acyl-CoA N-acyltransferases (Nat)"/>
    <property type="match status" value="1"/>
</dbReference>
<name>A0AB38YG95_9GAMM</name>
<reference evidence="3" key="1">
    <citation type="submission" date="2022-07" db="EMBL/GenBank/DDBJ databases">
        <title>Complete genome sequence of Salinispirillum sp. LH10-3-1 capable of multiple carbohydrate inversion isolated from a soda lake.</title>
        <authorList>
            <person name="Liu J."/>
            <person name="Zhai Y."/>
            <person name="Zhang H."/>
            <person name="Yang H."/>
            <person name="Qu J."/>
            <person name="Li J."/>
        </authorList>
    </citation>
    <scope>NUCLEOTIDE SEQUENCE</scope>
    <source>
        <strain evidence="3">LH 10-3-1</strain>
    </source>
</reference>
<evidence type="ECO:0000313" key="3">
    <source>
        <dbReference type="EMBL" id="WLD57870.1"/>
    </source>
</evidence>
<feature type="domain" description="N-acetyltransferase" evidence="2">
    <location>
        <begin position="224"/>
        <end position="304"/>
    </location>
</feature>
<dbReference type="InterPro" id="IPR031165">
    <property type="entry name" value="GNAT_YJDJ"/>
</dbReference>
<dbReference type="InterPro" id="IPR045057">
    <property type="entry name" value="Gcn5-rel_NAT"/>
</dbReference>
<dbReference type="Gene3D" id="3.40.630.30">
    <property type="match status" value="1"/>
</dbReference>
<dbReference type="Pfam" id="PF14542">
    <property type="entry name" value="Acetyltransf_CG"/>
    <property type="match status" value="1"/>
</dbReference>
<dbReference type="EMBL" id="CP101717">
    <property type="protein sequence ID" value="WLD57870.1"/>
    <property type="molecule type" value="Genomic_DNA"/>
</dbReference>
<gene>
    <name evidence="3" type="ORF">NFC81_14320</name>
</gene>
<dbReference type="RefSeq" id="WP_304995153.1">
    <property type="nucleotide sequence ID" value="NZ_CP101717.1"/>
</dbReference>
<proteinExistence type="predicted"/>
<dbReference type="InterPro" id="IPR016181">
    <property type="entry name" value="Acyl_CoA_acyltransferase"/>
</dbReference>
<organism evidence="3">
    <name type="scientific">Salinispirillum sp. LH 10-3-1</name>
    <dbReference type="NCBI Taxonomy" id="2952525"/>
    <lineage>
        <taxon>Bacteria</taxon>
        <taxon>Pseudomonadati</taxon>
        <taxon>Pseudomonadota</taxon>
        <taxon>Gammaproteobacteria</taxon>
        <taxon>Oceanospirillales</taxon>
        <taxon>Saccharospirillaceae</taxon>
        <taxon>Salinispirillum</taxon>
    </lineage>
</organism>